<evidence type="ECO:0000313" key="2">
    <source>
        <dbReference type="EMBL" id="ADK31084.1"/>
    </source>
</evidence>
<keyword evidence="3" id="KW-1185">Reference proteome</keyword>
<name>D8ID61_BRAP9</name>
<accession>D8ID61</accession>
<feature type="transmembrane region" description="Helical" evidence="1">
    <location>
        <begin position="137"/>
        <end position="156"/>
    </location>
</feature>
<dbReference type="KEGG" id="bpo:BP951000_1094"/>
<dbReference type="InParanoid" id="D8ID61"/>
<sequence>MRYYIILLILFISGTVFPMVSVEGKVNRKSIYKWQNIKYTLTFTGDANSFKAEGLDENSISDFEIINKRIESETIDKDNSDIKTVYKIIYTLKPINKGKLKIPELEARYYELERGNNLIPNEEPLSEYNIRVFGNSFLIIMIGQWVLIVLIVYLLYKFIKKQHKN</sequence>
<evidence type="ECO:0000256" key="1">
    <source>
        <dbReference type="SAM" id="Phobius"/>
    </source>
</evidence>
<organism evidence="2 3">
    <name type="scientific">Brachyspira pilosicoli (strain ATCC BAA-1826 / 95/1000)</name>
    <dbReference type="NCBI Taxonomy" id="759914"/>
    <lineage>
        <taxon>Bacteria</taxon>
        <taxon>Pseudomonadati</taxon>
        <taxon>Spirochaetota</taxon>
        <taxon>Spirochaetia</taxon>
        <taxon>Brachyspirales</taxon>
        <taxon>Brachyspiraceae</taxon>
        <taxon>Brachyspira</taxon>
    </lineage>
</organism>
<dbReference type="Pfam" id="PF13584">
    <property type="entry name" value="BatD"/>
    <property type="match status" value="1"/>
</dbReference>
<proteinExistence type="predicted"/>
<protein>
    <submittedName>
        <fullName evidence="2">Uncharacterized protein</fullName>
    </submittedName>
</protein>
<evidence type="ECO:0000313" key="3">
    <source>
        <dbReference type="Proteomes" id="UP000000332"/>
    </source>
</evidence>
<dbReference type="HOGENOM" id="CLU_1486348_0_0_12"/>
<keyword evidence="1" id="KW-0472">Membrane</keyword>
<dbReference type="InterPro" id="IPR025738">
    <property type="entry name" value="BatD"/>
</dbReference>
<reference evidence="2 3" key="1">
    <citation type="journal article" date="2010" name="PLoS ONE">
        <title>The complete genome sequence of the pathogenic intestinal spirochete Brachyspira pilosicoli and comparison with other Brachyspira genomes.</title>
        <authorList>
            <person name="Wanchanthuek P."/>
            <person name="Bellgard M.I."/>
            <person name="La T."/>
            <person name="Ryan K."/>
            <person name="Moolhuijzen P."/>
            <person name="Chapman B."/>
            <person name="Black M."/>
            <person name="Schibeci D."/>
            <person name="Hunter A."/>
            <person name="Barrero R."/>
            <person name="Phillips N.D."/>
            <person name="Hampson D.J."/>
        </authorList>
    </citation>
    <scope>NUCLEOTIDE SEQUENCE [LARGE SCALE GENOMIC DNA]</scope>
    <source>
        <strain evidence="3">ATCC BAA-1826 / 95/1000</strain>
    </source>
</reference>
<dbReference type="Proteomes" id="UP000000332">
    <property type="component" value="Chromosome"/>
</dbReference>
<dbReference type="EMBL" id="CP002025">
    <property type="protein sequence ID" value="ADK31084.1"/>
    <property type="molecule type" value="Genomic_DNA"/>
</dbReference>
<dbReference type="STRING" id="759914.BP951000_1094"/>
<keyword evidence="1" id="KW-0812">Transmembrane</keyword>
<gene>
    <name evidence="2" type="ordered locus">BP951000_1094</name>
</gene>
<dbReference type="AlphaFoldDB" id="D8ID61"/>
<keyword evidence="1" id="KW-1133">Transmembrane helix</keyword>